<evidence type="ECO:0000256" key="1">
    <source>
        <dbReference type="ARBA" id="ARBA00006432"/>
    </source>
</evidence>
<sequence>MSTYWPEGLPESLSYPDTDASALAYSSAVRFPDRTALVDGDDELTFAELHSRAHRFAHALHARGVGRGDVVALHLPNSLWFFVAYFGTLHSGAALSPINPLSPEPSVRSHLNGTGAAVVVTHPEHAATALAAAEGTAVRATVLVPPTAVAPAGADGPGRQALLDRGAVAWDRFVEGQPDTRPATGIAADDVAHLAFTGGTTGEPKGVRVLHRNLVANITQFTGWRAGHAVEADGTGVALRPFPSGVEGAVRIGSDTALVVAPLYHAQALVNTGFLMLCGVTVVLSGRFRPPEFLALVEHHRVSYITGSPTMWVALLDCPDLSTRDLSSLTCLSSGAAPIDPGTLERMREAFPSAIIVEGYGLTEATCVVTSLPALPSGKRKNGSAGIPVFDTEVEVRDGTGRALDPGEQGRLWVRGPQITDGYHGRPDATAEQFVDGWLDTGDLGFRDEDGFVHIRARAKDMLIHKGYNVYPRELEEILLEHPAVAAAAVVGRDNPVTGQDPVAFLVLHEGHTPPEKEVLDFVAARVVPYKKLRGVRVVEALPTSAAGKILKNELRAAAAATG</sequence>
<dbReference type="InterPro" id="IPR025110">
    <property type="entry name" value="AMP-bd_C"/>
</dbReference>
<accession>A0ABR9P365</accession>
<dbReference type="Proteomes" id="UP000806528">
    <property type="component" value="Unassembled WGS sequence"/>
</dbReference>
<dbReference type="EMBL" id="JADBGI010000004">
    <property type="protein sequence ID" value="MBE2998278.1"/>
    <property type="molecule type" value="Genomic_DNA"/>
</dbReference>
<feature type="domain" description="AMP-binding enzyme C-terminal" evidence="4">
    <location>
        <begin position="474"/>
        <end position="549"/>
    </location>
</feature>
<evidence type="ECO:0000313" key="5">
    <source>
        <dbReference type="EMBL" id="MBE2998278.1"/>
    </source>
</evidence>
<dbReference type="PANTHER" id="PTHR24096:SF149">
    <property type="entry name" value="AMP-BINDING DOMAIN-CONTAINING PROTEIN-RELATED"/>
    <property type="match status" value="1"/>
</dbReference>
<protein>
    <submittedName>
        <fullName evidence="5">AMP-binding protein</fullName>
    </submittedName>
</protein>
<dbReference type="Pfam" id="PF13193">
    <property type="entry name" value="AMP-binding_C"/>
    <property type="match status" value="1"/>
</dbReference>
<dbReference type="InterPro" id="IPR000873">
    <property type="entry name" value="AMP-dep_synth/lig_dom"/>
</dbReference>
<keyword evidence="6" id="KW-1185">Reference proteome</keyword>
<dbReference type="RefSeq" id="WP_193120916.1">
    <property type="nucleotide sequence ID" value="NZ_JADBGI010000004.1"/>
</dbReference>
<dbReference type="PROSITE" id="PS00455">
    <property type="entry name" value="AMP_BINDING"/>
    <property type="match status" value="1"/>
</dbReference>
<dbReference type="SUPFAM" id="SSF56801">
    <property type="entry name" value="Acetyl-CoA synthetase-like"/>
    <property type="match status" value="1"/>
</dbReference>
<evidence type="ECO:0000259" key="3">
    <source>
        <dbReference type="Pfam" id="PF00501"/>
    </source>
</evidence>
<dbReference type="PANTHER" id="PTHR24096">
    <property type="entry name" value="LONG-CHAIN-FATTY-ACID--COA LIGASE"/>
    <property type="match status" value="1"/>
</dbReference>
<dbReference type="InterPro" id="IPR045851">
    <property type="entry name" value="AMP-bd_C_sf"/>
</dbReference>
<evidence type="ECO:0000259" key="4">
    <source>
        <dbReference type="Pfam" id="PF13193"/>
    </source>
</evidence>
<dbReference type="Gene3D" id="3.30.300.30">
    <property type="match status" value="1"/>
</dbReference>
<organism evidence="5 6">
    <name type="scientific">Nocardiopsis coralli</name>
    <dbReference type="NCBI Taxonomy" id="2772213"/>
    <lineage>
        <taxon>Bacteria</taxon>
        <taxon>Bacillati</taxon>
        <taxon>Actinomycetota</taxon>
        <taxon>Actinomycetes</taxon>
        <taxon>Streptosporangiales</taxon>
        <taxon>Nocardiopsidaceae</taxon>
        <taxon>Nocardiopsis</taxon>
    </lineage>
</organism>
<comment type="caution">
    <text evidence="5">The sequence shown here is derived from an EMBL/GenBank/DDBJ whole genome shotgun (WGS) entry which is preliminary data.</text>
</comment>
<feature type="domain" description="AMP-dependent synthetase/ligase" evidence="3">
    <location>
        <begin position="27"/>
        <end position="424"/>
    </location>
</feature>
<keyword evidence="2" id="KW-0436">Ligase</keyword>
<dbReference type="Gene3D" id="3.40.50.12780">
    <property type="entry name" value="N-terminal domain of ligase-like"/>
    <property type="match status" value="1"/>
</dbReference>
<dbReference type="Pfam" id="PF00501">
    <property type="entry name" value="AMP-binding"/>
    <property type="match status" value="1"/>
</dbReference>
<evidence type="ECO:0000313" key="6">
    <source>
        <dbReference type="Proteomes" id="UP000806528"/>
    </source>
</evidence>
<evidence type="ECO:0000256" key="2">
    <source>
        <dbReference type="ARBA" id="ARBA00022598"/>
    </source>
</evidence>
<name>A0ABR9P365_9ACTN</name>
<comment type="similarity">
    <text evidence="1">Belongs to the ATP-dependent AMP-binding enzyme family.</text>
</comment>
<gene>
    <name evidence="5" type="ORF">IDM40_06100</name>
</gene>
<proteinExistence type="inferred from homology"/>
<reference evidence="5 6" key="1">
    <citation type="submission" date="2020-09" db="EMBL/GenBank/DDBJ databases">
        <title>Diversity and distribution of actinomycetes associated with coral in the coast of Hainan.</title>
        <authorList>
            <person name="Li F."/>
        </authorList>
    </citation>
    <scope>NUCLEOTIDE SEQUENCE [LARGE SCALE GENOMIC DNA]</scope>
    <source>
        <strain evidence="5 6">HNM0947</strain>
    </source>
</reference>
<dbReference type="InterPro" id="IPR042099">
    <property type="entry name" value="ANL_N_sf"/>
</dbReference>
<dbReference type="InterPro" id="IPR020845">
    <property type="entry name" value="AMP-binding_CS"/>
</dbReference>